<reference evidence="6 7" key="1">
    <citation type="journal article" date="2023" name="Elife">
        <title>Identification of key yeast species and microbe-microbe interactions impacting larval growth of Drosophila in the wild.</title>
        <authorList>
            <person name="Mure A."/>
            <person name="Sugiura Y."/>
            <person name="Maeda R."/>
            <person name="Honda K."/>
            <person name="Sakurai N."/>
            <person name="Takahashi Y."/>
            <person name="Watada M."/>
            <person name="Katoh T."/>
            <person name="Gotoh A."/>
            <person name="Gotoh Y."/>
            <person name="Taniguchi I."/>
            <person name="Nakamura K."/>
            <person name="Hayashi T."/>
            <person name="Katayama T."/>
            <person name="Uemura T."/>
            <person name="Hattori Y."/>
        </authorList>
    </citation>
    <scope>NUCLEOTIDE SEQUENCE [LARGE SCALE GENOMIC DNA]</scope>
    <source>
        <strain evidence="6 7">PK-24</strain>
    </source>
</reference>
<dbReference type="GO" id="GO:0022625">
    <property type="term" value="C:cytosolic large ribosomal subunit"/>
    <property type="evidence" value="ECO:0007669"/>
    <property type="project" value="TreeGrafter"/>
</dbReference>
<dbReference type="GO" id="GO:0003735">
    <property type="term" value="F:structural constituent of ribosome"/>
    <property type="evidence" value="ECO:0007669"/>
    <property type="project" value="InterPro"/>
</dbReference>
<comment type="similarity">
    <text evidence="1">Belongs to the eukaryotic ribosomal protein eL39 family.</text>
</comment>
<dbReference type="FunFam" id="1.10.1620.10:FF:000001">
    <property type="entry name" value="60S ribosomal protein-like L39"/>
    <property type="match status" value="1"/>
</dbReference>
<keyword evidence="7" id="KW-1185">Reference proteome</keyword>
<dbReference type="Pfam" id="PF00832">
    <property type="entry name" value="Ribosomal_L39"/>
    <property type="match status" value="1"/>
</dbReference>
<accession>A0AAV5RAS5</accession>
<evidence type="ECO:0000256" key="5">
    <source>
        <dbReference type="ARBA" id="ARBA00035339"/>
    </source>
</evidence>
<name>A0AAV5RAS5_PICKL</name>
<keyword evidence="2" id="KW-0689">Ribosomal protein</keyword>
<evidence type="ECO:0000256" key="1">
    <source>
        <dbReference type="ARBA" id="ARBA00009339"/>
    </source>
</evidence>
<gene>
    <name evidence="6" type="ORF">DAPK24_050530</name>
</gene>
<evidence type="ECO:0000313" key="7">
    <source>
        <dbReference type="Proteomes" id="UP001378960"/>
    </source>
</evidence>
<dbReference type="EMBL" id="BTGB01000009">
    <property type="protein sequence ID" value="GMM48455.1"/>
    <property type="molecule type" value="Genomic_DNA"/>
</dbReference>
<dbReference type="Proteomes" id="UP001378960">
    <property type="component" value="Unassembled WGS sequence"/>
</dbReference>
<protein>
    <recommendedName>
        <fullName evidence="4">Large ribosomal subunit protein eL39</fullName>
    </recommendedName>
    <alternativeName>
        <fullName evidence="5">60S ribosomal protein L39</fullName>
    </alternativeName>
</protein>
<dbReference type="Gene3D" id="1.10.1620.10">
    <property type="entry name" value="Ribosomal protein L39e"/>
    <property type="match status" value="1"/>
</dbReference>
<dbReference type="GO" id="GO:0006412">
    <property type="term" value="P:translation"/>
    <property type="evidence" value="ECO:0007669"/>
    <property type="project" value="InterPro"/>
</dbReference>
<dbReference type="PANTHER" id="PTHR19970">
    <property type="entry name" value="RIBOSOMAL PROTEIN L39E"/>
    <property type="match status" value="1"/>
</dbReference>
<evidence type="ECO:0000256" key="4">
    <source>
        <dbReference type="ARBA" id="ARBA00035234"/>
    </source>
</evidence>
<proteinExistence type="inferred from homology"/>
<dbReference type="SUPFAM" id="SSF48662">
    <property type="entry name" value="Ribosomal protein L39e"/>
    <property type="match status" value="1"/>
</dbReference>
<comment type="caution">
    <text evidence="6">The sequence shown here is derived from an EMBL/GenBank/DDBJ whole genome shotgun (WGS) entry which is preliminary data.</text>
</comment>
<dbReference type="InterPro" id="IPR023626">
    <property type="entry name" value="Ribosomal_eL39_dom_sf"/>
</dbReference>
<sequence>MPLGKAQNQNRPLPQWIRLRTNNKIRYNAKRRHWKRTKLGL</sequence>
<dbReference type="PANTHER" id="PTHR19970:SF0">
    <property type="entry name" value="LARGE RIBOSOMAL SUBUNIT PROTEIN EL39"/>
    <property type="match status" value="1"/>
</dbReference>
<keyword evidence="3" id="KW-0687">Ribonucleoprotein</keyword>
<dbReference type="AlphaFoldDB" id="A0AAV5RAS5"/>
<organism evidence="6 7">
    <name type="scientific">Pichia kluyveri</name>
    <name type="common">Yeast</name>
    <dbReference type="NCBI Taxonomy" id="36015"/>
    <lineage>
        <taxon>Eukaryota</taxon>
        <taxon>Fungi</taxon>
        <taxon>Dikarya</taxon>
        <taxon>Ascomycota</taxon>
        <taxon>Saccharomycotina</taxon>
        <taxon>Pichiomycetes</taxon>
        <taxon>Pichiales</taxon>
        <taxon>Pichiaceae</taxon>
        <taxon>Pichia</taxon>
    </lineage>
</organism>
<evidence type="ECO:0000256" key="2">
    <source>
        <dbReference type="ARBA" id="ARBA00022980"/>
    </source>
</evidence>
<dbReference type="InterPro" id="IPR000077">
    <property type="entry name" value="Ribosomal_eL39"/>
</dbReference>
<evidence type="ECO:0000256" key="3">
    <source>
        <dbReference type="ARBA" id="ARBA00023274"/>
    </source>
</evidence>
<evidence type="ECO:0000313" key="6">
    <source>
        <dbReference type="EMBL" id="GMM48455.1"/>
    </source>
</evidence>